<comment type="caution">
    <text evidence="4">The sequence shown here is derived from an EMBL/GenBank/DDBJ whole genome shotgun (WGS) entry which is preliminary data.</text>
</comment>
<accession>A0A0V1MNH0</accession>
<evidence type="ECO:0000256" key="2">
    <source>
        <dbReference type="SAM" id="SignalP"/>
    </source>
</evidence>
<dbReference type="InterPro" id="IPR008042">
    <property type="entry name" value="Retrotrans_Pao"/>
</dbReference>
<dbReference type="Proteomes" id="UP000054843">
    <property type="component" value="Unassembled WGS sequence"/>
</dbReference>
<keyword evidence="5" id="KW-1185">Reference proteome</keyword>
<feature type="chain" id="PRO_5006882716" description="Integrase zinc-binding domain-containing protein" evidence="2">
    <location>
        <begin position="23"/>
        <end position="908"/>
    </location>
</feature>
<dbReference type="Pfam" id="PF17921">
    <property type="entry name" value="Integrase_H2C2"/>
    <property type="match status" value="1"/>
</dbReference>
<name>A0A0V1MNH0_9BILA</name>
<keyword evidence="2" id="KW-0732">Signal</keyword>
<proteinExistence type="predicted"/>
<dbReference type="AlphaFoldDB" id="A0A0V1MNH0"/>
<dbReference type="InterPro" id="IPR041588">
    <property type="entry name" value="Integrase_H2C2"/>
</dbReference>
<dbReference type="PANTHER" id="PTHR47331">
    <property type="entry name" value="PHD-TYPE DOMAIN-CONTAINING PROTEIN"/>
    <property type="match status" value="1"/>
</dbReference>
<evidence type="ECO:0000256" key="1">
    <source>
        <dbReference type="SAM" id="MobiDB-lite"/>
    </source>
</evidence>
<reference evidence="4 5" key="1">
    <citation type="submission" date="2015-01" db="EMBL/GenBank/DDBJ databases">
        <title>Evolution of Trichinella species and genotypes.</title>
        <authorList>
            <person name="Korhonen P.K."/>
            <person name="Edoardo P."/>
            <person name="Giuseppe L.R."/>
            <person name="Gasser R.B."/>
        </authorList>
    </citation>
    <scope>NUCLEOTIDE SEQUENCE [LARGE SCALE GENOMIC DNA]</scope>
    <source>
        <strain evidence="4">ISS1980</strain>
    </source>
</reference>
<feature type="domain" description="Integrase zinc-binding" evidence="3">
    <location>
        <begin position="586"/>
        <end position="637"/>
    </location>
</feature>
<gene>
    <name evidence="4" type="ORF">T10_8300</name>
</gene>
<dbReference type="Pfam" id="PF05380">
    <property type="entry name" value="Peptidase_A17"/>
    <property type="match status" value="1"/>
</dbReference>
<feature type="signal peptide" evidence="2">
    <location>
        <begin position="1"/>
        <end position="22"/>
    </location>
</feature>
<sequence length="908" mass="102727">MLWFVTAPLFLFVSLHLRFVKSVSTYLSCFVSRSETNIAQIAVLPKLNLPEVRQVVSRMRVLPMKEMVEILRSRMEELERLWRENASHTELRLHLQEILTLYRQLDGLQLEFEEELEAEDPLDRKADLDRAKEPFPELAGANGVVHGCQGTDGFGVRARGAVAQGAFRPPSGGSQRAHPPASNAPEALVDQPTEEIFRNKHSRLWKTLCVSWNPQEDELTFRPSELVASRNQETKRDLLRTAASVFDPLGGLTPFTVQAKRMFQSLWQTGMLWDDNFPAEIELQWRVWKLELNDLHCIAMPRAYFPFSLAEASRFELHGFGDASEAAYAAVVYLRAAKSRVASLKKLSIPRLELMAALLCARLVCYMRKELALDVEACHCWSDSKVALGGNGDANRWKPFVANRVREIHALTPSQWWRYCPNEDNPVDLASRGCSVKNLFTSLKGPTWLRGPPETWPQAEWEERIEGLEVLKKKCRATAALVTVSPPQDAATVINPGGYSSFESFERLIRVAAWCRRFWHNTTLPASSRRTGTGLTTDELKEAERIWIRQEQIHAFGSQDSTDKSMTKMLCGLSTFLDEFGVLRMMVNLLIRREHNRQLHAGVAQTLAVLRERFWILRGRSAVERVIRTCGICRLVAARPLQQRMGDLPAIRVNPAGPFSSVGIDFVGPLLIRGESSKYRNTLKRRAGEETKLVPQIYNEECSSASTSLETADRPYPCGADIVPGRSDTGLLLHFYQAVQRKVADLGLLKKIPSRSGNEEKDPNANGNSIFPLSEVPAAVDLLGRNVTGSVAALFDYFRREWMTPNKLPLWNQVTSGRVTANDLRVKNNKYEKVKLRITALTAEYDGGTRTMEQFRKAIANDVSEPYIILYYIILNYIVLTAEYDGSTRTMEQFLKAVAYLVSEEENY</sequence>
<evidence type="ECO:0000313" key="5">
    <source>
        <dbReference type="Proteomes" id="UP000054843"/>
    </source>
</evidence>
<dbReference type="STRING" id="268474.A0A0V1MNH0"/>
<evidence type="ECO:0000259" key="3">
    <source>
        <dbReference type="Pfam" id="PF17921"/>
    </source>
</evidence>
<protein>
    <recommendedName>
        <fullName evidence="3">Integrase zinc-binding domain-containing protein</fullName>
    </recommendedName>
</protein>
<organism evidence="4 5">
    <name type="scientific">Trichinella papuae</name>
    <dbReference type="NCBI Taxonomy" id="268474"/>
    <lineage>
        <taxon>Eukaryota</taxon>
        <taxon>Metazoa</taxon>
        <taxon>Ecdysozoa</taxon>
        <taxon>Nematoda</taxon>
        <taxon>Enoplea</taxon>
        <taxon>Dorylaimia</taxon>
        <taxon>Trichinellida</taxon>
        <taxon>Trichinellidae</taxon>
        <taxon>Trichinella</taxon>
    </lineage>
</organism>
<feature type="region of interest" description="Disordered" evidence="1">
    <location>
        <begin position="164"/>
        <end position="186"/>
    </location>
</feature>
<evidence type="ECO:0000313" key="4">
    <source>
        <dbReference type="EMBL" id="KRZ73103.1"/>
    </source>
</evidence>
<dbReference type="EMBL" id="JYDO01000068">
    <property type="protein sequence ID" value="KRZ73103.1"/>
    <property type="molecule type" value="Genomic_DNA"/>
</dbReference>